<feature type="transmembrane region" description="Helical" evidence="1">
    <location>
        <begin position="154"/>
        <end position="180"/>
    </location>
</feature>
<dbReference type="EMBL" id="JAVFKD010000001">
    <property type="protein sequence ID" value="KAK5997981.1"/>
    <property type="molecule type" value="Genomic_DNA"/>
</dbReference>
<comment type="caution">
    <text evidence="3">The sequence shown here is derived from an EMBL/GenBank/DDBJ whole genome shotgun (WGS) entry which is preliminary data.</text>
</comment>
<dbReference type="PANTHER" id="PTHR37783">
    <property type="entry name" value="MEMBRANE PROTEIN, PUTATIVE (AFU_ORTHOLOGUE AFUA_1G04315)-RELATED"/>
    <property type="match status" value="1"/>
</dbReference>
<dbReference type="Gene3D" id="3.20.180.10">
    <property type="entry name" value="PNP-oxidase-like"/>
    <property type="match status" value="1"/>
</dbReference>
<evidence type="ECO:0000313" key="3">
    <source>
        <dbReference type="EMBL" id="KAK5997981.1"/>
    </source>
</evidence>
<dbReference type="InterPro" id="IPR037119">
    <property type="entry name" value="Haem_oxidase_HugZ-like_sf"/>
</dbReference>
<proteinExistence type="predicted"/>
<keyword evidence="1" id="KW-1133">Transmembrane helix</keyword>
<organism evidence="3 4">
    <name type="scientific">Cladobotryum mycophilum</name>
    <dbReference type="NCBI Taxonomy" id="491253"/>
    <lineage>
        <taxon>Eukaryota</taxon>
        <taxon>Fungi</taxon>
        <taxon>Dikarya</taxon>
        <taxon>Ascomycota</taxon>
        <taxon>Pezizomycotina</taxon>
        <taxon>Sordariomycetes</taxon>
        <taxon>Hypocreomycetidae</taxon>
        <taxon>Hypocreales</taxon>
        <taxon>Hypocreaceae</taxon>
        <taxon>Cladobotryum</taxon>
    </lineage>
</organism>
<feature type="transmembrane region" description="Helical" evidence="1">
    <location>
        <begin position="115"/>
        <end position="134"/>
    </location>
</feature>
<feature type="domain" description="DUF2470" evidence="2">
    <location>
        <begin position="14"/>
        <end position="89"/>
    </location>
</feature>
<keyword evidence="1" id="KW-0472">Membrane</keyword>
<evidence type="ECO:0000259" key="2">
    <source>
        <dbReference type="Pfam" id="PF10615"/>
    </source>
</evidence>
<evidence type="ECO:0000313" key="4">
    <source>
        <dbReference type="Proteomes" id="UP001338125"/>
    </source>
</evidence>
<keyword evidence="1" id="KW-0812">Transmembrane</keyword>
<reference evidence="3 4" key="1">
    <citation type="submission" date="2024-01" db="EMBL/GenBank/DDBJ databases">
        <title>Complete genome of Cladobotryum mycophilum ATHUM6906.</title>
        <authorList>
            <person name="Christinaki A.C."/>
            <person name="Myridakis A.I."/>
            <person name="Kouvelis V.N."/>
        </authorList>
    </citation>
    <scope>NUCLEOTIDE SEQUENCE [LARGE SCALE GENOMIC DNA]</scope>
    <source>
        <strain evidence="3 4">ATHUM6906</strain>
    </source>
</reference>
<dbReference type="Proteomes" id="UP001338125">
    <property type="component" value="Unassembled WGS sequence"/>
</dbReference>
<name>A0ABR0T1Y8_9HYPO</name>
<evidence type="ECO:0000256" key="1">
    <source>
        <dbReference type="SAM" id="Phobius"/>
    </source>
</evidence>
<sequence length="228" mass="25803">MTTPAAPSDEERRARIINHMNREHTRELGHYLRYYASLPASAVNSSPPSLLDVTLRGMLIRTGSGKEYDVPFEPPVGAWAEVKDRIISMDTAARSALGISDVRITSYVAPQGPDWVILSGVLFYFGCVATLPFIQPGSSTWDAIHDIFPGGMGWYRWVVKALIAPVLGIHVGEMVLFDWWRMNKYGVPRWSLLWWMWEINVFCEGLGAWRRIERAADEKRAQKAAKSH</sequence>
<dbReference type="Pfam" id="PF10615">
    <property type="entry name" value="DUF2470"/>
    <property type="match status" value="1"/>
</dbReference>
<keyword evidence="4" id="KW-1185">Reference proteome</keyword>
<accession>A0ABR0T1Y8</accession>
<protein>
    <recommendedName>
        <fullName evidence="2">DUF2470 domain-containing protein</fullName>
    </recommendedName>
</protein>
<dbReference type="PANTHER" id="PTHR37783:SF1">
    <property type="entry name" value="MEMBRANE PROTEIN, PUTATIVE (AFU_ORTHOLOGUE AFUA_1G04315)-RELATED"/>
    <property type="match status" value="1"/>
</dbReference>
<dbReference type="InterPro" id="IPR019595">
    <property type="entry name" value="DUF2470"/>
</dbReference>
<gene>
    <name evidence="3" type="ORF">PT974_00350</name>
</gene>